<feature type="compositionally biased region" description="Basic and acidic residues" evidence="1">
    <location>
        <begin position="224"/>
        <end position="245"/>
    </location>
</feature>
<dbReference type="InterPro" id="IPR003595">
    <property type="entry name" value="Tyr_Pase_cat"/>
</dbReference>
<dbReference type="PROSITE" id="PS00383">
    <property type="entry name" value="TYR_PHOSPHATASE_1"/>
    <property type="match status" value="1"/>
</dbReference>
<feature type="compositionally biased region" description="Polar residues" evidence="1">
    <location>
        <begin position="257"/>
        <end position="300"/>
    </location>
</feature>
<dbReference type="PROSITE" id="PS50056">
    <property type="entry name" value="TYR_PHOSPHATASE_2"/>
    <property type="match status" value="1"/>
</dbReference>
<keyword evidence="5" id="KW-1185">Reference proteome</keyword>
<feature type="compositionally biased region" description="Polar residues" evidence="1">
    <location>
        <begin position="307"/>
        <end position="331"/>
    </location>
</feature>
<feature type="region of interest" description="Disordered" evidence="1">
    <location>
        <begin position="115"/>
        <end position="185"/>
    </location>
</feature>
<dbReference type="PANTHER" id="PTHR45706:SF4">
    <property type="entry name" value="TYROSINE-PROTEIN PHOSPHATASE"/>
    <property type="match status" value="1"/>
</dbReference>
<comment type="caution">
    <text evidence="4">The sequence shown here is derived from an EMBL/GenBank/DDBJ whole genome shotgun (WGS) entry which is preliminary data.</text>
</comment>
<dbReference type="SMART" id="SM00194">
    <property type="entry name" value="PTPc"/>
    <property type="match status" value="1"/>
</dbReference>
<dbReference type="Pfam" id="PF00102">
    <property type="entry name" value="Y_phosphatase"/>
    <property type="match status" value="1"/>
</dbReference>
<feature type="region of interest" description="Disordered" evidence="1">
    <location>
        <begin position="224"/>
        <end position="391"/>
    </location>
</feature>
<name>A0AAD4MSG4_9BILA</name>
<dbReference type="GO" id="GO:0004725">
    <property type="term" value="F:protein tyrosine phosphatase activity"/>
    <property type="evidence" value="ECO:0007669"/>
    <property type="project" value="InterPro"/>
</dbReference>
<dbReference type="InterPro" id="IPR029021">
    <property type="entry name" value="Prot-tyrosine_phosphatase-like"/>
</dbReference>
<reference evidence="4" key="1">
    <citation type="submission" date="2022-01" db="EMBL/GenBank/DDBJ databases">
        <title>Genome Sequence Resource for Two Populations of Ditylenchus destructor, the Migratory Endoparasitic Phytonematode.</title>
        <authorList>
            <person name="Zhang H."/>
            <person name="Lin R."/>
            <person name="Xie B."/>
        </authorList>
    </citation>
    <scope>NUCLEOTIDE SEQUENCE</scope>
    <source>
        <strain evidence="4">BazhouSP</strain>
    </source>
</reference>
<sequence>MVIITSSTSSASSSNHTSPNWKNGSYDYEWSFAPQAKLEYSNISSKSAKIIPISRPDSISIPISVQNGTKNGDFMPKSGQFLPKSLNLESPRLKVLDAFNSVTSRNGVKQRLYDKRTDSGRALESSRRNSIREGRRRTSQSAIEQRRLEANRRSLPLVEGSGIGEKSPKSGPRWKENGQKFGENGEKFGQREVVVFRKPNGESIFPADPFGALKRHSYDMNVRDIRDGDRRGSEYRRRSSRETIRRQSSGEAKAQPCPQNAYSYQTSPSNHTTRKSMSGVQNNPKPPVMSNTGVAVTQDVNGHHHSFTVNPSDSKSSTQSHQILVQPSQSAAVAHQRQHSHSKNGAKSTEFPVLINGSQSNGSIKQQQNGIAHNGNNGSTNSSRMSMPAAPNIDRGQKELKKKHIDSIQLPQNVANPVQAQPQAPKVVISSAKVAIDSRPNTNNDVAKGTGHEPRRSKSEKSGTKMKVDFSLLANFGQESGIPNTSNSNVVMVRLTPEAQKKCEISVSGGSDFSHPAIISRMVFATNNGNVPVQATSCPLNEGDQVLKINGCDIGKWPQAKVQTFLNELKTSSVDIILAIKPNVYRCGDLNEDEDSSLRFNNSSPAETARSSHIRQKSADPGSNIDLGIKAACGLPESQHVPEAVPKSDKLAQSLLLLKEALASGRVAQQFDQLYRKKPGLTMNDSKLPQNIQKNRYRDVCPYDSTRVRLITAPSGDYINACHVNMEIPTSGIVNRYIATQGPLPHTSGDFWHMVWESSSTTIVMLTTIMEKGRVKCHQYWPEVGEGMDLGSYLQVKNVSEKVEAHCHYRELVVKNMLTGEERNVTQMQYRSWPDHGVPDNPQHFIDFVSEVRKARNGSLDPIIVHCSAGIGRTGVLILMETAACQIEANEPVYPLDIMKVMRDQRAMLIQTAEQYVFVCNSIIKAYQDQSVKPLEEYQKNPGTCKV</sequence>
<dbReference type="PRINTS" id="PR00700">
    <property type="entry name" value="PRTYPHPHTASE"/>
</dbReference>
<proteinExistence type="predicted"/>
<evidence type="ECO:0000259" key="2">
    <source>
        <dbReference type="PROSITE" id="PS50055"/>
    </source>
</evidence>
<dbReference type="InterPro" id="IPR036034">
    <property type="entry name" value="PDZ_sf"/>
</dbReference>
<evidence type="ECO:0000313" key="5">
    <source>
        <dbReference type="Proteomes" id="UP001201812"/>
    </source>
</evidence>
<dbReference type="Gene3D" id="3.90.190.10">
    <property type="entry name" value="Protein tyrosine phosphatase superfamily"/>
    <property type="match status" value="1"/>
</dbReference>
<feature type="compositionally biased region" description="Basic and acidic residues" evidence="1">
    <location>
        <begin position="173"/>
        <end position="185"/>
    </location>
</feature>
<feature type="compositionally biased region" description="Polar residues" evidence="1">
    <location>
        <begin position="598"/>
        <end position="611"/>
    </location>
</feature>
<dbReference type="SUPFAM" id="SSF52799">
    <property type="entry name" value="(Phosphotyrosine protein) phosphatases II"/>
    <property type="match status" value="1"/>
</dbReference>
<feature type="compositionally biased region" description="Polar residues" evidence="1">
    <location>
        <begin position="356"/>
        <end position="385"/>
    </location>
</feature>
<evidence type="ECO:0000313" key="4">
    <source>
        <dbReference type="EMBL" id="KAI1703461.1"/>
    </source>
</evidence>
<dbReference type="InterPro" id="IPR000387">
    <property type="entry name" value="Tyr_Pase_dom"/>
</dbReference>
<feature type="compositionally biased region" description="Basic and acidic residues" evidence="1">
    <location>
        <begin position="115"/>
        <end position="133"/>
    </location>
</feature>
<dbReference type="SMART" id="SM00404">
    <property type="entry name" value="PTPc_motif"/>
    <property type="match status" value="1"/>
</dbReference>
<dbReference type="InterPro" id="IPR000242">
    <property type="entry name" value="PTP_cat"/>
</dbReference>
<dbReference type="PANTHER" id="PTHR45706">
    <property type="entry name" value="TYROSINE-PROTEIN PHOSPHATASE"/>
    <property type="match status" value="1"/>
</dbReference>
<dbReference type="PROSITE" id="PS50055">
    <property type="entry name" value="TYR_PHOSPHATASE_PTP"/>
    <property type="match status" value="1"/>
</dbReference>
<protein>
    <submittedName>
        <fullName evidence="4">Protein-tyrosine phosphatase domain-containing protein</fullName>
    </submittedName>
</protein>
<dbReference type="InterPro" id="IPR016130">
    <property type="entry name" value="Tyr_Pase_AS"/>
</dbReference>
<dbReference type="Proteomes" id="UP001201812">
    <property type="component" value="Unassembled WGS sequence"/>
</dbReference>
<dbReference type="AlphaFoldDB" id="A0AAD4MSG4"/>
<feature type="compositionally biased region" description="Basic and acidic residues" evidence="1">
    <location>
        <begin position="450"/>
        <end position="465"/>
    </location>
</feature>
<evidence type="ECO:0000256" key="1">
    <source>
        <dbReference type="SAM" id="MobiDB-lite"/>
    </source>
</evidence>
<feature type="region of interest" description="Disordered" evidence="1">
    <location>
        <begin position="596"/>
        <end position="623"/>
    </location>
</feature>
<dbReference type="EMBL" id="JAKKPZ010000082">
    <property type="protein sequence ID" value="KAI1703461.1"/>
    <property type="molecule type" value="Genomic_DNA"/>
</dbReference>
<dbReference type="Gene3D" id="2.30.42.10">
    <property type="match status" value="1"/>
</dbReference>
<dbReference type="CDD" id="cd14541">
    <property type="entry name" value="PTPc-N3_4"/>
    <property type="match status" value="1"/>
</dbReference>
<feature type="domain" description="Tyrosine specific protein phosphatases" evidence="3">
    <location>
        <begin position="843"/>
        <end position="917"/>
    </location>
</feature>
<feature type="region of interest" description="Disordered" evidence="1">
    <location>
        <begin position="435"/>
        <end position="465"/>
    </location>
</feature>
<gene>
    <name evidence="4" type="ORF">DdX_14885</name>
</gene>
<evidence type="ECO:0000259" key="3">
    <source>
        <dbReference type="PROSITE" id="PS50056"/>
    </source>
</evidence>
<organism evidence="4 5">
    <name type="scientific">Ditylenchus destructor</name>
    <dbReference type="NCBI Taxonomy" id="166010"/>
    <lineage>
        <taxon>Eukaryota</taxon>
        <taxon>Metazoa</taxon>
        <taxon>Ecdysozoa</taxon>
        <taxon>Nematoda</taxon>
        <taxon>Chromadorea</taxon>
        <taxon>Rhabditida</taxon>
        <taxon>Tylenchina</taxon>
        <taxon>Tylenchomorpha</taxon>
        <taxon>Sphaerularioidea</taxon>
        <taxon>Anguinidae</taxon>
        <taxon>Anguininae</taxon>
        <taxon>Ditylenchus</taxon>
    </lineage>
</organism>
<accession>A0AAD4MSG4</accession>
<feature type="domain" description="Tyrosine-protein phosphatase" evidence="2">
    <location>
        <begin position="667"/>
        <end position="926"/>
    </location>
</feature>